<accession>A0ABY8R1X0</accession>
<proteinExistence type="predicted"/>
<sequence length="62" mass="7231">MDFKVGDIVKTKLYGNSFLIKDIKESNVVFPYVLVSNEPYKARKSNLRMMIDLEKFKKNGTK</sequence>
<name>A0ABY8R1X0_PARBF</name>
<reference evidence="1 2" key="1">
    <citation type="submission" date="2023-04" db="EMBL/GenBank/DDBJ databases">
        <title>Bacteria Genome Submission.</title>
        <authorList>
            <person name="Isaac P."/>
        </authorList>
    </citation>
    <scope>NUCLEOTIDE SEQUENCE [LARGE SCALE GENOMIC DNA]</scope>
    <source>
        <strain evidence="1 2">SampleS7P1</strain>
    </source>
</reference>
<evidence type="ECO:0000313" key="2">
    <source>
        <dbReference type="Proteomes" id="UP001239169"/>
    </source>
</evidence>
<dbReference type="EMBL" id="CP124685">
    <property type="protein sequence ID" value="WGX74871.1"/>
    <property type="molecule type" value="Genomic_DNA"/>
</dbReference>
<dbReference type="Proteomes" id="UP001239169">
    <property type="component" value="Chromosome"/>
</dbReference>
<evidence type="ECO:0000313" key="1">
    <source>
        <dbReference type="EMBL" id="WGX74871.1"/>
    </source>
</evidence>
<gene>
    <name evidence="1" type="ORF">QJS64_12115</name>
</gene>
<keyword evidence="2" id="KW-1185">Reference proteome</keyword>
<organism evidence="1 2">
    <name type="scientific">Paraclostridium bifermentans</name>
    <name type="common">Clostridium bifermentans</name>
    <dbReference type="NCBI Taxonomy" id="1490"/>
    <lineage>
        <taxon>Bacteria</taxon>
        <taxon>Bacillati</taxon>
        <taxon>Bacillota</taxon>
        <taxon>Clostridia</taxon>
        <taxon>Peptostreptococcales</taxon>
        <taxon>Peptostreptococcaceae</taxon>
        <taxon>Paraclostridium</taxon>
    </lineage>
</organism>
<protein>
    <submittedName>
        <fullName evidence="1">Uncharacterized protein</fullName>
    </submittedName>
</protein>